<organism evidence="1 2">
    <name type="scientific">Patulibacter medicamentivorans</name>
    <dbReference type="NCBI Taxonomy" id="1097667"/>
    <lineage>
        <taxon>Bacteria</taxon>
        <taxon>Bacillati</taxon>
        <taxon>Actinomycetota</taxon>
        <taxon>Thermoleophilia</taxon>
        <taxon>Solirubrobacterales</taxon>
        <taxon>Patulibacteraceae</taxon>
        <taxon>Patulibacter</taxon>
    </lineage>
</organism>
<accession>H0E2X0</accession>
<reference evidence="1 2" key="1">
    <citation type="journal article" date="2013" name="Biodegradation">
        <title>Quantitative proteomic analysis of ibuprofen-degrading Patulibacter sp. strain I11.</title>
        <authorList>
            <person name="Almeida B."/>
            <person name="Kjeldal H."/>
            <person name="Lolas I."/>
            <person name="Knudsen A.D."/>
            <person name="Carvalho G."/>
            <person name="Nielsen K.L."/>
            <person name="Barreto Crespo M.T."/>
            <person name="Stensballe A."/>
            <person name="Nielsen J.L."/>
        </authorList>
    </citation>
    <scope>NUCLEOTIDE SEQUENCE [LARGE SCALE GENOMIC DNA]</scope>
    <source>
        <strain evidence="1 2">I11</strain>
    </source>
</reference>
<protein>
    <submittedName>
        <fullName evidence="1">Uncharacterized protein</fullName>
    </submittedName>
</protein>
<keyword evidence="2" id="KW-1185">Reference proteome</keyword>
<name>H0E2X0_9ACTN</name>
<proteinExistence type="predicted"/>
<dbReference type="AlphaFoldDB" id="H0E2X0"/>
<sequence>MTSPIAPSCPWRSWEGDGARLRCKGWTVVPRGPWRLARPSRRRPR</sequence>
<dbReference type="Proteomes" id="UP000005143">
    <property type="component" value="Unassembled WGS sequence"/>
</dbReference>
<evidence type="ECO:0000313" key="2">
    <source>
        <dbReference type="Proteomes" id="UP000005143"/>
    </source>
</evidence>
<evidence type="ECO:0000313" key="1">
    <source>
        <dbReference type="EMBL" id="EHN11987.1"/>
    </source>
</evidence>
<gene>
    <name evidence="1" type="ORF">PAI11_11350</name>
</gene>
<comment type="caution">
    <text evidence="1">The sequence shown here is derived from an EMBL/GenBank/DDBJ whole genome shotgun (WGS) entry which is preliminary data.</text>
</comment>
<dbReference type="EMBL" id="AGUD01000052">
    <property type="protein sequence ID" value="EHN11987.1"/>
    <property type="molecule type" value="Genomic_DNA"/>
</dbReference>